<accession>A0AAV2Z8P7</accession>
<dbReference type="Gene3D" id="3.30.1520.10">
    <property type="entry name" value="Phox-like domain"/>
    <property type="match status" value="1"/>
</dbReference>
<dbReference type="SUPFAM" id="SSF64268">
    <property type="entry name" value="PX domain"/>
    <property type="match status" value="1"/>
</dbReference>
<reference evidence="2" key="1">
    <citation type="submission" date="2022-11" db="EMBL/GenBank/DDBJ databases">
        <authorList>
            <person name="Morgan W.R."/>
            <person name="Tartar A."/>
        </authorList>
    </citation>
    <scope>NUCLEOTIDE SEQUENCE</scope>
    <source>
        <strain evidence="2">ARSEF 373</strain>
    </source>
</reference>
<proteinExistence type="predicted"/>
<sequence>MFLLACGRDSVSAPELEPDLTPRLSYETFLQHHAPVKDKKYFVASPAATLSVDADVPDEHDDDVVGVASQRLRHEYRSASVVQRPSAGMSNYDSISSHFHPTAGTKQKKNAQGLGSFGSGMLFGSGSSALRPSKSLQPDHISAKNSAADLDEHPAVDELPIPDQHAGLYQFFCHPSSWSPAFASPGDFTVKMDRVQLKHGQVVYSLALICCCCVRLVRDAGARTTREISKRKSFVAHIERTQAELEQFFESMTLRYIGHRLSEKLPRLPSHLFFGNPSASTLDEAGEAVVNVLCSLLSLSETGFNRLVTLTEPVVRNVLVREFLGLSLGGLDPALMATSSCDARIERQDQRPLLPSAWLGVMDSATSNALDTAAQQQQSRSCYQHTSPRAVDDLLSRSFTRLDYTASDVTPDSTRRHHRQRPSTKWGTGKCIRFVPPNRWCVDKFGDGVFTVEITSVSVVDHNARFVISVLHYLRGRLEVSAVERRYSEFCQLTQTLDHKLPSLRSSELLPAKTLFRCYTSSYLEQRAALLQTFLEKFLQQSFLGVVDQEVPVVAEPNVRKFLQLPCVEWTLVPWNKDTSAVRTTARRRSSLTAGYAMSPMDTTQFPGYDVPTPCSASQSSAYDCEPFTPRYQSIGRRRSDSM</sequence>
<name>A0AAV2Z8P7_9STRA</name>
<evidence type="ECO:0000259" key="1">
    <source>
        <dbReference type="PROSITE" id="PS50195"/>
    </source>
</evidence>
<evidence type="ECO:0000313" key="3">
    <source>
        <dbReference type="Proteomes" id="UP001146120"/>
    </source>
</evidence>
<dbReference type="Pfam" id="PF00787">
    <property type="entry name" value="PX"/>
    <property type="match status" value="1"/>
</dbReference>
<feature type="domain" description="PX" evidence="1">
    <location>
        <begin position="444"/>
        <end position="570"/>
    </location>
</feature>
<dbReference type="EMBL" id="DAKRPA010000023">
    <property type="protein sequence ID" value="DBA03112.1"/>
    <property type="molecule type" value="Genomic_DNA"/>
</dbReference>
<gene>
    <name evidence="2" type="ORF">N0F65_003359</name>
</gene>
<keyword evidence="3" id="KW-1185">Reference proteome</keyword>
<dbReference type="InterPro" id="IPR036871">
    <property type="entry name" value="PX_dom_sf"/>
</dbReference>
<evidence type="ECO:0000313" key="2">
    <source>
        <dbReference type="EMBL" id="DBA03112.1"/>
    </source>
</evidence>
<organism evidence="2 3">
    <name type="scientific">Lagenidium giganteum</name>
    <dbReference type="NCBI Taxonomy" id="4803"/>
    <lineage>
        <taxon>Eukaryota</taxon>
        <taxon>Sar</taxon>
        <taxon>Stramenopiles</taxon>
        <taxon>Oomycota</taxon>
        <taxon>Peronosporomycetes</taxon>
        <taxon>Pythiales</taxon>
        <taxon>Pythiaceae</taxon>
    </lineage>
</organism>
<dbReference type="InterPro" id="IPR001683">
    <property type="entry name" value="PX_dom"/>
</dbReference>
<protein>
    <recommendedName>
        <fullName evidence="1">PX domain-containing protein</fullName>
    </recommendedName>
</protein>
<dbReference type="GO" id="GO:0035091">
    <property type="term" value="F:phosphatidylinositol binding"/>
    <property type="evidence" value="ECO:0007669"/>
    <property type="project" value="InterPro"/>
</dbReference>
<dbReference type="Proteomes" id="UP001146120">
    <property type="component" value="Unassembled WGS sequence"/>
</dbReference>
<reference evidence="2" key="2">
    <citation type="journal article" date="2023" name="Microbiol Resour">
        <title>Decontamination and Annotation of the Draft Genome Sequence of the Oomycete Lagenidium giganteum ARSEF 373.</title>
        <authorList>
            <person name="Morgan W.R."/>
            <person name="Tartar A."/>
        </authorList>
    </citation>
    <scope>NUCLEOTIDE SEQUENCE</scope>
    <source>
        <strain evidence="2">ARSEF 373</strain>
    </source>
</reference>
<comment type="caution">
    <text evidence="2">The sequence shown here is derived from an EMBL/GenBank/DDBJ whole genome shotgun (WGS) entry which is preliminary data.</text>
</comment>
<dbReference type="AlphaFoldDB" id="A0AAV2Z8P7"/>
<dbReference type="PROSITE" id="PS50195">
    <property type="entry name" value="PX"/>
    <property type="match status" value="1"/>
</dbReference>